<dbReference type="Gene3D" id="3.40.50.300">
    <property type="entry name" value="P-loop containing nucleotide triphosphate hydrolases"/>
    <property type="match status" value="1"/>
</dbReference>
<keyword evidence="5 8" id="KW-0418">Kinase</keyword>
<dbReference type="EC" id="2.7.1.24" evidence="8 9"/>
<dbReference type="UniPathway" id="UPA00241">
    <property type="reaction ID" value="UER00356"/>
</dbReference>
<comment type="function">
    <text evidence="8">Catalyzes the phosphorylation of the 3'-hydroxyl group of dephosphocoenzyme A to form coenzyme A.</text>
</comment>
<reference evidence="10 11" key="1">
    <citation type="submission" date="2017-02" db="EMBL/GenBank/DDBJ databases">
        <authorList>
            <person name="Peterson S.W."/>
        </authorList>
    </citation>
    <scope>NUCLEOTIDE SEQUENCE [LARGE SCALE GENOMIC DNA]</scope>
    <source>
        <strain evidence="10 11">DSM 15102</strain>
    </source>
</reference>
<dbReference type="AlphaFoldDB" id="A0A1T4KAA1"/>
<evidence type="ECO:0000256" key="8">
    <source>
        <dbReference type="HAMAP-Rule" id="MF_00376"/>
    </source>
</evidence>
<name>A0A1T4KAA1_9FIRM</name>
<gene>
    <name evidence="8" type="primary">coaE</name>
    <name evidence="10" type="ORF">SAMN02745973_00453</name>
</gene>
<evidence type="ECO:0000256" key="3">
    <source>
        <dbReference type="ARBA" id="ARBA00022679"/>
    </source>
</evidence>
<dbReference type="GO" id="GO:0015937">
    <property type="term" value="P:coenzyme A biosynthetic process"/>
    <property type="evidence" value="ECO:0007669"/>
    <property type="project" value="UniProtKB-UniRule"/>
</dbReference>
<evidence type="ECO:0000256" key="4">
    <source>
        <dbReference type="ARBA" id="ARBA00022741"/>
    </source>
</evidence>
<keyword evidence="11" id="KW-1185">Reference proteome</keyword>
<accession>A0A1T4KAA1</accession>
<dbReference type="PANTHER" id="PTHR10695">
    <property type="entry name" value="DEPHOSPHO-COA KINASE-RELATED"/>
    <property type="match status" value="1"/>
</dbReference>
<dbReference type="RefSeq" id="WP_087677885.1">
    <property type="nucleotide sequence ID" value="NZ_FUWV01000001.1"/>
</dbReference>
<sequence length="194" mass="22369">MKIIGLTGGIASGKSTASSILKSFGATIIDADILAKKAVEPGKPALKKIVKIFGESILNKDGTLNRKLLAKMIFNDEKKRELLNNIVHPDVYKMTQQLFQEERKKGRTRIIYDCPLLIEEHLTNIVDEVWLIYVDEKIQLKRLMQRNHLTREQAMNRIKSQLPLKEKIKYADILIDNNGSLLNLEDRLRKLWYD</sequence>
<feature type="binding site" evidence="8">
    <location>
        <begin position="11"/>
        <end position="16"/>
    </location>
    <ligand>
        <name>ATP</name>
        <dbReference type="ChEBI" id="CHEBI:30616"/>
    </ligand>
</feature>
<dbReference type="GO" id="GO:0004140">
    <property type="term" value="F:dephospho-CoA kinase activity"/>
    <property type="evidence" value="ECO:0007669"/>
    <property type="project" value="UniProtKB-UniRule"/>
</dbReference>
<dbReference type="Proteomes" id="UP000196365">
    <property type="component" value="Unassembled WGS sequence"/>
</dbReference>
<dbReference type="PANTHER" id="PTHR10695:SF46">
    <property type="entry name" value="BIFUNCTIONAL COENZYME A SYNTHASE-RELATED"/>
    <property type="match status" value="1"/>
</dbReference>
<dbReference type="EMBL" id="FUWV01000001">
    <property type="protein sequence ID" value="SJZ39339.1"/>
    <property type="molecule type" value="Genomic_DNA"/>
</dbReference>
<dbReference type="FunFam" id="3.40.50.300:FF:000991">
    <property type="entry name" value="Dephospho-CoA kinase"/>
    <property type="match status" value="1"/>
</dbReference>
<comment type="catalytic activity">
    <reaction evidence="8">
        <text>3'-dephospho-CoA + ATP = ADP + CoA + H(+)</text>
        <dbReference type="Rhea" id="RHEA:18245"/>
        <dbReference type="ChEBI" id="CHEBI:15378"/>
        <dbReference type="ChEBI" id="CHEBI:30616"/>
        <dbReference type="ChEBI" id="CHEBI:57287"/>
        <dbReference type="ChEBI" id="CHEBI:57328"/>
        <dbReference type="ChEBI" id="CHEBI:456216"/>
        <dbReference type="EC" id="2.7.1.24"/>
    </reaction>
</comment>
<keyword evidence="3 8" id="KW-0808">Transferase</keyword>
<keyword evidence="7 8" id="KW-0173">Coenzyme A biosynthesis</keyword>
<protein>
    <recommendedName>
        <fullName evidence="8 9">Dephospho-CoA kinase</fullName>
        <ecNumber evidence="8 9">2.7.1.24</ecNumber>
    </recommendedName>
    <alternativeName>
        <fullName evidence="8">Dephosphocoenzyme A kinase</fullName>
    </alternativeName>
</protein>
<dbReference type="InterPro" id="IPR001977">
    <property type="entry name" value="Depp_CoAkinase"/>
</dbReference>
<dbReference type="SUPFAM" id="SSF52540">
    <property type="entry name" value="P-loop containing nucleoside triphosphate hydrolases"/>
    <property type="match status" value="1"/>
</dbReference>
<evidence type="ECO:0000256" key="7">
    <source>
        <dbReference type="ARBA" id="ARBA00022993"/>
    </source>
</evidence>
<evidence type="ECO:0000256" key="2">
    <source>
        <dbReference type="ARBA" id="ARBA00022490"/>
    </source>
</evidence>
<evidence type="ECO:0000313" key="10">
    <source>
        <dbReference type="EMBL" id="SJZ39339.1"/>
    </source>
</evidence>
<evidence type="ECO:0000313" key="11">
    <source>
        <dbReference type="Proteomes" id="UP000196365"/>
    </source>
</evidence>
<keyword evidence="2 8" id="KW-0963">Cytoplasm</keyword>
<dbReference type="GO" id="GO:0005737">
    <property type="term" value="C:cytoplasm"/>
    <property type="evidence" value="ECO:0007669"/>
    <property type="project" value="UniProtKB-SubCell"/>
</dbReference>
<proteinExistence type="inferred from homology"/>
<comment type="pathway">
    <text evidence="8">Cofactor biosynthesis; coenzyme A biosynthesis; CoA from (R)-pantothenate: step 5/5.</text>
</comment>
<keyword evidence="6 8" id="KW-0067">ATP-binding</keyword>
<dbReference type="GO" id="GO:0005524">
    <property type="term" value="F:ATP binding"/>
    <property type="evidence" value="ECO:0007669"/>
    <property type="project" value="UniProtKB-UniRule"/>
</dbReference>
<dbReference type="InterPro" id="IPR027417">
    <property type="entry name" value="P-loop_NTPase"/>
</dbReference>
<dbReference type="CDD" id="cd02022">
    <property type="entry name" value="DPCK"/>
    <property type="match status" value="1"/>
</dbReference>
<dbReference type="NCBIfam" id="TIGR00152">
    <property type="entry name" value="dephospho-CoA kinase"/>
    <property type="match status" value="1"/>
</dbReference>
<comment type="similarity">
    <text evidence="1 8">Belongs to the CoaE family.</text>
</comment>
<dbReference type="PROSITE" id="PS51219">
    <property type="entry name" value="DPCK"/>
    <property type="match status" value="1"/>
</dbReference>
<evidence type="ECO:0000256" key="1">
    <source>
        <dbReference type="ARBA" id="ARBA00009018"/>
    </source>
</evidence>
<evidence type="ECO:0000256" key="9">
    <source>
        <dbReference type="NCBIfam" id="TIGR00152"/>
    </source>
</evidence>
<dbReference type="HAMAP" id="MF_00376">
    <property type="entry name" value="Dephospho_CoA_kinase"/>
    <property type="match status" value="1"/>
</dbReference>
<keyword evidence="4 8" id="KW-0547">Nucleotide-binding</keyword>
<dbReference type="Pfam" id="PF01121">
    <property type="entry name" value="CoaE"/>
    <property type="match status" value="1"/>
</dbReference>
<dbReference type="OrthoDB" id="9768127at2"/>
<evidence type="ECO:0000256" key="6">
    <source>
        <dbReference type="ARBA" id="ARBA00022840"/>
    </source>
</evidence>
<organism evidence="10 11">
    <name type="scientific">Garciella nitratireducens DSM 15102</name>
    <dbReference type="NCBI Taxonomy" id="1121911"/>
    <lineage>
        <taxon>Bacteria</taxon>
        <taxon>Bacillati</taxon>
        <taxon>Bacillota</taxon>
        <taxon>Clostridia</taxon>
        <taxon>Eubacteriales</taxon>
        <taxon>Eubacteriaceae</taxon>
        <taxon>Garciella</taxon>
    </lineage>
</organism>
<comment type="subcellular location">
    <subcellularLocation>
        <location evidence="8">Cytoplasm</location>
    </subcellularLocation>
</comment>
<evidence type="ECO:0000256" key="5">
    <source>
        <dbReference type="ARBA" id="ARBA00022777"/>
    </source>
</evidence>